<keyword evidence="9" id="KW-1185">Reference proteome</keyword>
<dbReference type="PANTHER" id="PTHR30071">
    <property type="entry name" value="HEME EXPORTER PROTEIN C"/>
    <property type="match status" value="1"/>
</dbReference>
<name>A0A931DYG7_9CORY</name>
<dbReference type="GO" id="GO:0005886">
    <property type="term" value="C:plasma membrane"/>
    <property type="evidence" value="ECO:0007669"/>
    <property type="project" value="TreeGrafter"/>
</dbReference>
<comment type="subcellular location">
    <subcellularLocation>
        <location evidence="1">Membrane</location>
        <topology evidence="1">Multi-pass membrane protein</topology>
    </subcellularLocation>
</comment>
<evidence type="ECO:0000256" key="1">
    <source>
        <dbReference type="ARBA" id="ARBA00004141"/>
    </source>
</evidence>
<dbReference type="Pfam" id="PF01578">
    <property type="entry name" value="Cytochrom_C_asm"/>
    <property type="match status" value="1"/>
</dbReference>
<dbReference type="EMBL" id="JADOUE010000001">
    <property type="protein sequence ID" value="MBG6122435.1"/>
    <property type="molecule type" value="Genomic_DNA"/>
</dbReference>
<organism evidence="8 9">
    <name type="scientific">Corynebacterium aquatimens</name>
    <dbReference type="NCBI Taxonomy" id="1190508"/>
    <lineage>
        <taxon>Bacteria</taxon>
        <taxon>Bacillati</taxon>
        <taxon>Actinomycetota</taxon>
        <taxon>Actinomycetes</taxon>
        <taxon>Mycobacteriales</taxon>
        <taxon>Corynebacteriaceae</taxon>
        <taxon>Corynebacterium</taxon>
    </lineage>
</organism>
<evidence type="ECO:0000259" key="7">
    <source>
        <dbReference type="Pfam" id="PF01578"/>
    </source>
</evidence>
<dbReference type="GO" id="GO:0017004">
    <property type="term" value="P:cytochrome complex assembly"/>
    <property type="evidence" value="ECO:0007669"/>
    <property type="project" value="UniProtKB-KW"/>
</dbReference>
<evidence type="ECO:0000313" key="9">
    <source>
        <dbReference type="Proteomes" id="UP000658613"/>
    </source>
</evidence>
<feature type="transmembrane region" description="Helical" evidence="6">
    <location>
        <begin position="97"/>
        <end position="116"/>
    </location>
</feature>
<keyword evidence="3" id="KW-0201">Cytochrome c-type biogenesis</keyword>
<keyword evidence="2 6" id="KW-0812">Transmembrane</keyword>
<dbReference type="InterPro" id="IPR017562">
    <property type="entry name" value="Cyt_c_biogenesis_CcsA"/>
</dbReference>
<feature type="domain" description="Cytochrome c assembly protein" evidence="7">
    <location>
        <begin position="124"/>
        <end position="332"/>
    </location>
</feature>
<dbReference type="InterPro" id="IPR002541">
    <property type="entry name" value="Cyt_c_assembly"/>
</dbReference>
<protein>
    <submittedName>
        <fullName evidence="8">Cytochrome c-type biogenesis protein CcsB</fullName>
    </submittedName>
</protein>
<dbReference type="AlphaFoldDB" id="A0A931DYG7"/>
<dbReference type="PANTHER" id="PTHR30071:SF1">
    <property type="entry name" value="CYTOCHROME B_B6 PROTEIN-RELATED"/>
    <property type="match status" value="1"/>
</dbReference>
<reference evidence="8" key="1">
    <citation type="submission" date="2020-11" db="EMBL/GenBank/DDBJ databases">
        <title>Sequencing the genomes of 1000 actinobacteria strains.</title>
        <authorList>
            <person name="Klenk H.-P."/>
        </authorList>
    </citation>
    <scope>NUCLEOTIDE SEQUENCE</scope>
    <source>
        <strain evidence="8">DSM 45632</strain>
    </source>
</reference>
<dbReference type="Proteomes" id="UP000658613">
    <property type="component" value="Unassembled WGS sequence"/>
</dbReference>
<feature type="transmembrane region" description="Helical" evidence="6">
    <location>
        <begin position="277"/>
        <end position="295"/>
    </location>
</feature>
<gene>
    <name evidence="8" type="ORF">IW254_001404</name>
</gene>
<evidence type="ECO:0000256" key="2">
    <source>
        <dbReference type="ARBA" id="ARBA00022692"/>
    </source>
</evidence>
<sequence length="338" mass="37270">MPVNPTLADISDLTLRTAFAVYVFALILACLYYMRAQTLVDMRRALAASTAKAEHKELVTVGGGRSESSELIDEAPDATDLDAQEIRVRKAAGMTQSLAWLGIAFHLAAVVTRGMSVGRVPFGNLYEYVLTITAVTMVIIAVIIQRKKWHSLWAWILAPIIIVLFLDATVLYVSAAPLVPALQSFWYPFHVSTVSTGASIGLISGIFSLLYLLRIRQPRGEETGVWGKIAKPLPSAKKLDTWAYRTAIITVPLFGIGIMFGAIWGEIAWGRFWNWDPKETVALINWILYAAYLHARATAGWKDQKAAWINIAAFVVNVLNLTVINFFATGLHSYAGLN</sequence>
<dbReference type="GO" id="GO:0020037">
    <property type="term" value="F:heme binding"/>
    <property type="evidence" value="ECO:0007669"/>
    <property type="project" value="InterPro"/>
</dbReference>
<dbReference type="InterPro" id="IPR045062">
    <property type="entry name" value="Cyt_c_biogenesis_CcsA/CcmC"/>
</dbReference>
<keyword evidence="4 6" id="KW-1133">Transmembrane helix</keyword>
<dbReference type="RefSeq" id="WP_196824829.1">
    <property type="nucleotide sequence ID" value="NZ_CP046980.1"/>
</dbReference>
<evidence type="ECO:0000313" key="8">
    <source>
        <dbReference type="EMBL" id="MBG6122435.1"/>
    </source>
</evidence>
<evidence type="ECO:0000256" key="5">
    <source>
        <dbReference type="ARBA" id="ARBA00023136"/>
    </source>
</evidence>
<comment type="caution">
    <text evidence="8">The sequence shown here is derived from an EMBL/GenBank/DDBJ whole genome shotgun (WGS) entry which is preliminary data.</text>
</comment>
<keyword evidence="5 6" id="KW-0472">Membrane</keyword>
<feature type="transmembrane region" description="Helical" evidence="6">
    <location>
        <begin position="13"/>
        <end position="34"/>
    </location>
</feature>
<evidence type="ECO:0000256" key="3">
    <source>
        <dbReference type="ARBA" id="ARBA00022748"/>
    </source>
</evidence>
<evidence type="ECO:0000256" key="6">
    <source>
        <dbReference type="SAM" id="Phobius"/>
    </source>
</evidence>
<feature type="transmembrane region" description="Helical" evidence="6">
    <location>
        <begin position="242"/>
        <end position="265"/>
    </location>
</feature>
<dbReference type="NCBIfam" id="TIGR03144">
    <property type="entry name" value="cytochr_II_ccsB"/>
    <property type="match status" value="1"/>
</dbReference>
<feature type="transmembrane region" description="Helical" evidence="6">
    <location>
        <begin position="152"/>
        <end position="173"/>
    </location>
</feature>
<feature type="transmembrane region" description="Helical" evidence="6">
    <location>
        <begin position="185"/>
        <end position="213"/>
    </location>
</feature>
<accession>A0A931DYG7</accession>
<feature type="transmembrane region" description="Helical" evidence="6">
    <location>
        <begin position="128"/>
        <end position="145"/>
    </location>
</feature>
<proteinExistence type="predicted"/>
<feature type="transmembrane region" description="Helical" evidence="6">
    <location>
        <begin position="307"/>
        <end position="328"/>
    </location>
</feature>
<evidence type="ECO:0000256" key="4">
    <source>
        <dbReference type="ARBA" id="ARBA00022989"/>
    </source>
</evidence>